<reference evidence="1 2" key="1">
    <citation type="submission" date="2015-09" db="EMBL/GenBank/DDBJ databases">
        <authorList>
            <consortium name="Pathogen Informatics"/>
        </authorList>
    </citation>
    <scope>NUCLEOTIDE SEQUENCE [LARGE SCALE GENOMIC DNA]</scope>
    <source>
        <strain evidence="1 2">2789STDY5834956</strain>
    </source>
</reference>
<dbReference type="Proteomes" id="UP000095563">
    <property type="component" value="Unassembled WGS sequence"/>
</dbReference>
<gene>
    <name evidence="1" type="ORF">ERS852568_01205</name>
</gene>
<protein>
    <submittedName>
        <fullName evidence="1">Transposase</fullName>
    </submittedName>
</protein>
<sequence length="34" mass="4024">MESNSVLHKYAYGRGFYVDTVVRNKKAIEEYIKN</sequence>
<accession>A0A174S0Z5</accession>
<organism evidence="1 2">
    <name type="scientific">Clostridium baratii</name>
    <dbReference type="NCBI Taxonomy" id="1561"/>
    <lineage>
        <taxon>Bacteria</taxon>
        <taxon>Bacillati</taxon>
        <taxon>Bacillota</taxon>
        <taxon>Clostridia</taxon>
        <taxon>Eubacteriales</taxon>
        <taxon>Clostridiaceae</taxon>
        <taxon>Clostridium</taxon>
    </lineage>
</organism>
<evidence type="ECO:0000313" key="2">
    <source>
        <dbReference type="Proteomes" id="UP000095563"/>
    </source>
</evidence>
<dbReference type="AlphaFoldDB" id="A0A174S0Z5"/>
<evidence type="ECO:0000313" key="1">
    <source>
        <dbReference type="EMBL" id="CUP89587.1"/>
    </source>
</evidence>
<name>A0A174S0Z5_9CLOT</name>
<dbReference type="EMBL" id="CZBO01000001">
    <property type="protein sequence ID" value="CUP89587.1"/>
    <property type="molecule type" value="Genomic_DNA"/>
</dbReference>
<proteinExistence type="predicted"/>